<reference evidence="3 4" key="1">
    <citation type="submission" date="2020-05" db="EMBL/GenBank/DDBJ databases">
        <authorList>
            <person name="Mo P."/>
        </authorList>
    </citation>
    <scope>NUCLEOTIDE SEQUENCE [LARGE SCALE GENOMIC DNA]</scope>
    <source>
        <strain evidence="3 4">Gen01</strain>
    </source>
</reference>
<dbReference type="PROSITE" id="PS01162">
    <property type="entry name" value="QOR_ZETA_CRYSTAL"/>
    <property type="match status" value="1"/>
</dbReference>
<evidence type="ECO:0000259" key="2">
    <source>
        <dbReference type="SMART" id="SM00829"/>
    </source>
</evidence>
<dbReference type="RefSeq" id="WP_172163801.1">
    <property type="nucleotide sequence ID" value="NZ_CP053564.1"/>
</dbReference>
<dbReference type="Proteomes" id="UP000505377">
    <property type="component" value="Chromosome"/>
</dbReference>
<keyword evidence="4" id="KW-1185">Reference proteome</keyword>
<dbReference type="AlphaFoldDB" id="A0A6M6JP98"/>
<dbReference type="InterPro" id="IPR020843">
    <property type="entry name" value="ER"/>
</dbReference>
<feature type="domain" description="Enoyl reductase (ER)" evidence="2">
    <location>
        <begin position="10"/>
        <end position="322"/>
    </location>
</feature>
<dbReference type="Gene3D" id="3.40.50.720">
    <property type="entry name" value="NAD(P)-binding Rossmann-like Domain"/>
    <property type="match status" value="1"/>
</dbReference>
<dbReference type="InterPro" id="IPR036291">
    <property type="entry name" value="NAD(P)-bd_dom_sf"/>
</dbReference>
<dbReference type="InterPro" id="IPR011032">
    <property type="entry name" value="GroES-like_sf"/>
</dbReference>
<accession>A0A6M6JP98</accession>
<dbReference type="GO" id="GO:0008270">
    <property type="term" value="F:zinc ion binding"/>
    <property type="evidence" value="ECO:0007669"/>
    <property type="project" value="InterPro"/>
</dbReference>
<proteinExistence type="predicted"/>
<dbReference type="PANTHER" id="PTHR11695">
    <property type="entry name" value="ALCOHOL DEHYDROGENASE RELATED"/>
    <property type="match status" value="1"/>
</dbReference>
<dbReference type="InterPro" id="IPR002364">
    <property type="entry name" value="Quin_OxRdtase/zeta-crystal_CS"/>
</dbReference>
<dbReference type="Pfam" id="PF13602">
    <property type="entry name" value="ADH_zinc_N_2"/>
    <property type="match status" value="1"/>
</dbReference>
<name>A0A6M6JP98_9PSEU</name>
<keyword evidence="1" id="KW-0560">Oxidoreductase</keyword>
<dbReference type="SMART" id="SM00829">
    <property type="entry name" value="PKS_ER"/>
    <property type="match status" value="1"/>
</dbReference>
<protein>
    <submittedName>
        <fullName evidence="3">NAD(P)-dependent alcohol dehydrogenase</fullName>
    </submittedName>
</protein>
<dbReference type="Gene3D" id="3.90.180.10">
    <property type="entry name" value="Medium-chain alcohol dehydrogenases, catalytic domain"/>
    <property type="match status" value="1"/>
</dbReference>
<dbReference type="InterPro" id="IPR050700">
    <property type="entry name" value="YIM1/Zinc_Alcohol_DH_Fams"/>
</dbReference>
<evidence type="ECO:0000256" key="1">
    <source>
        <dbReference type="ARBA" id="ARBA00023002"/>
    </source>
</evidence>
<dbReference type="SUPFAM" id="SSF50129">
    <property type="entry name" value="GroES-like"/>
    <property type="match status" value="1"/>
</dbReference>
<dbReference type="PANTHER" id="PTHR11695:SF294">
    <property type="entry name" value="RETICULON-4-INTERACTING PROTEIN 1, MITOCHONDRIAL"/>
    <property type="match status" value="1"/>
</dbReference>
<organism evidence="3 4">
    <name type="scientific">Pseudonocardia broussonetiae</name>
    <dbReference type="NCBI Taxonomy" id="2736640"/>
    <lineage>
        <taxon>Bacteria</taxon>
        <taxon>Bacillati</taxon>
        <taxon>Actinomycetota</taxon>
        <taxon>Actinomycetes</taxon>
        <taxon>Pseudonocardiales</taxon>
        <taxon>Pseudonocardiaceae</taxon>
        <taxon>Pseudonocardia</taxon>
    </lineage>
</organism>
<sequence length="334" mass="35113">MKAITQVEFGSADVLEFSDVPRPEPAPGEVLIRVAAASPNPWDWHFMRGLPYISRLAGAGLRTPKNLVLGSDVSGEVQAVGAGTTRFRPGDEVCGFVGAGAFAEYVTAPAGFLALKPANVTHEQAATIPLAGMTALQGLRDVGEVRAGQRVLIIGASGGVGSFAVQIAKSFGAVVTGVCSTRNVELVRSIGADHVIDYTREDLTTLDQAYDVVFQLAGTTSPGAFRRILTPSGRLVLSSGDSTDRFLGPLKRMVGASVMSAFIGQTLRPLTTKRSSGDLDLLRELVEGGSLTPIIERTYALSASAEAIRYLETGRVRGKLAISVRPDEGTATAR</sequence>
<dbReference type="EMBL" id="CP053564">
    <property type="protein sequence ID" value="QJY49000.1"/>
    <property type="molecule type" value="Genomic_DNA"/>
</dbReference>
<dbReference type="KEGG" id="pbro:HOP40_27130"/>
<dbReference type="Pfam" id="PF08240">
    <property type="entry name" value="ADH_N"/>
    <property type="match status" value="1"/>
</dbReference>
<evidence type="ECO:0000313" key="3">
    <source>
        <dbReference type="EMBL" id="QJY49000.1"/>
    </source>
</evidence>
<dbReference type="CDD" id="cd08267">
    <property type="entry name" value="MDR1"/>
    <property type="match status" value="1"/>
</dbReference>
<dbReference type="GO" id="GO:0016491">
    <property type="term" value="F:oxidoreductase activity"/>
    <property type="evidence" value="ECO:0007669"/>
    <property type="project" value="UniProtKB-KW"/>
</dbReference>
<gene>
    <name evidence="3" type="ORF">HOP40_27130</name>
</gene>
<dbReference type="InterPro" id="IPR013154">
    <property type="entry name" value="ADH-like_N"/>
</dbReference>
<dbReference type="SUPFAM" id="SSF51735">
    <property type="entry name" value="NAD(P)-binding Rossmann-fold domains"/>
    <property type="match status" value="1"/>
</dbReference>
<evidence type="ECO:0000313" key="4">
    <source>
        <dbReference type="Proteomes" id="UP000505377"/>
    </source>
</evidence>